<dbReference type="InterPro" id="IPR011009">
    <property type="entry name" value="Kinase-like_dom_sf"/>
</dbReference>
<proteinExistence type="predicted"/>
<name>A0A074YSJ5_AURSE</name>
<dbReference type="PROSITE" id="PS50011">
    <property type="entry name" value="PROTEIN_KINASE_DOM"/>
    <property type="match status" value="1"/>
</dbReference>
<dbReference type="PROSITE" id="PS00108">
    <property type="entry name" value="PROTEIN_KINASE_ST"/>
    <property type="match status" value="1"/>
</dbReference>
<dbReference type="SUPFAM" id="SSF56112">
    <property type="entry name" value="Protein kinase-like (PK-like)"/>
    <property type="match status" value="1"/>
</dbReference>
<dbReference type="Gene3D" id="3.30.200.20">
    <property type="entry name" value="Phosphorylase Kinase, domain 1"/>
    <property type="match status" value="1"/>
</dbReference>
<dbReference type="Proteomes" id="UP000030641">
    <property type="component" value="Unassembled WGS sequence"/>
</dbReference>
<dbReference type="SMART" id="SM00220">
    <property type="entry name" value="S_TKc"/>
    <property type="match status" value="1"/>
</dbReference>
<dbReference type="GO" id="GO:0004674">
    <property type="term" value="F:protein serine/threonine kinase activity"/>
    <property type="evidence" value="ECO:0007669"/>
    <property type="project" value="TreeGrafter"/>
</dbReference>
<dbReference type="PANTHER" id="PTHR44167:SF26">
    <property type="entry name" value="PROTEIN KINASE, PUTATIVE (AFU_ORTHOLOGUE AFUA_5G07950)-RELATED"/>
    <property type="match status" value="1"/>
</dbReference>
<feature type="domain" description="Protein kinase" evidence="2">
    <location>
        <begin position="158"/>
        <end position="469"/>
    </location>
</feature>
<dbReference type="FunCoup" id="A0A074YSJ5">
    <property type="interactions" value="192"/>
</dbReference>
<reference evidence="3 4" key="1">
    <citation type="journal article" date="2014" name="BMC Genomics">
        <title>Genome sequencing of four Aureobasidium pullulans varieties: biotechnological potential, stress tolerance, and description of new species.</title>
        <authorList>
            <person name="Gostin Ar C."/>
            <person name="Ohm R.A."/>
            <person name="Kogej T."/>
            <person name="Sonjak S."/>
            <person name="Turk M."/>
            <person name="Zajc J."/>
            <person name="Zalar P."/>
            <person name="Grube M."/>
            <person name="Sun H."/>
            <person name="Han J."/>
            <person name="Sharma A."/>
            <person name="Chiniquy J."/>
            <person name="Ngan C.Y."/>
            <person name="Lipzen A."/>
            <person name="Barry K."/>
            <person name="Grigoriev I.V."/>
            <person name="Gunde-Cimerman N."/>
        </authorList>
    </citation>
    <scope>NUCLEOTIDE SEQUENCE [LARGE SCALE GENOMIC DNA]</scope>
    <source>
        <strain evidence="3 4">EXF-2481</strain>
    </source>
</reference>
<evidence type="ECO:0000313" key="4">
    <source>
        <dbReference type="Proteomes" id="UP000030641"/>
    </source>
</evidence>
<dbReference type="GO" id="GO:0005524">
    <property type="term" value="F:ATP binding"/>
    <property type="evidence" value="ECO:0007669"/>
    <property type="project" value="InterPro"/>
</dbReference>
<dbReference type="InterPro" id="IPR008271">
    <property type="entry name" value="Ser/Thr_kinase_AS"/>
</dbReference>
<keyword evidence="4" id="KW-1185">Reference proteome</keyword>
<evidence type="ECO:0000313" key="3">
    <source>
        <dbReference type="EMBL" id="KEQ97077.1"/>
    </source>
</evidence>
<evidence type="ECO:0000256" key="1">
    <source>
        <dbReference type="SAM" id="MobiDB-lite"/>
    </source>
</evidence>
<dbReference type="STRING" id="1043005.A0A074YSJ5"/>
<dbReference type="Pfam" id="PF00069">
    <property type="entry name" value="Pkinase"/>
    <property type="match status" value="1"/>
</dbReference>
<feature type="region of interest" description="Disordered" evidence="1">
    <location>
        <begin position="669"/>
        <end position="702"/>
    </location>
</feature>
<dbReference type="CDD" id="cd22670">
    <property type="entry name" value="FHA_MEK1-like"/>
    <property type="match status" value="1"/>
</dbReference>
<feature type="region of interest" description="Disordered" evidence="1">
    <location>
        <begin position="597"/>
        <end position="648"/>
    </location>
</feature>
<dbReference type="AlphaFoldDB" id="A0A074YSJ5"/>
<evidence type="ECO:0000259" key="2">
    <source>
        <dbReference type="PROSITE" id="PS50011"/>
    </source>
</evidence>
<sequence>MMAQVPVANLTLFNERDRRVAEDVLSIWPKQEIILGAEQLQQYVDDHDPTISRRHLVLRCVQFDEDAATWNVAPMVYAEDLSMNGTVLVRDCLADDGSVVRLDHQFTKSTGPVLLQDGDSLYFSKSTYVQYKEVNPEKDTKMSFVMSCEVERFQEEFNIYPRLIGAGGQGQVFVAWDQTAGQQVACKVVSLAGVNLERDQDALDEASIQATSSHGAKVRSTKLLRKIHSLEVEYDVLKDLSHPNIIDMRKVFIATHHIYIIQELMTGGDLFSYIFYKGGVLGDSLSAVITRQLLKAVEYLHSNGVVHRDIKPENILMSSWESGTRIVLTDFGMAKRISQPATLSSRLGARHRMFSNCGTLGFVAPEVNRLNPTMAENKGYSSAIDMWSVGSVSALILTGSLVFDHRGSVEDIGQVNSRSRSAYDLTQIDQGKECWKSVPKRARDFVTSLLVLQEDKRLAAKEALEHSWFTNHICAASFDAVYEKAIRGWKPRATLKEDIVVNIDTSDISLPTPSASQVVRQQSDPDMIQLDFFRMRDEVEGDQMNVCSDADLVAEQVIGDDACLAASPAAQTTSQILEGPILFSETPLITIRRPRDPHHILPHSEAPPRSSDPEQDLDVLRPFPPQSSGVDQDLDSLRPSAQFFPPQSLSLDQECNSLKPWVSLRKLQPSPELSWPSSPPNKHRKVLPSYEFPWPSEQSRVR</sequence>
<gene>
    <name evidence="3" type="ORF">AUEXF2481DRAFT_78672</name>
</gene>
<dbReference type="Gene3D" id="1.10.510.10">
    <property type="entry name" value="Transferase(Phosphotransferase) domain 1"/>
    <property type="match status" value="1"/>
</dbReference>
<accession>A0A074YSJ5</accession>
<dbReference type="GO" id="GO:0005737">
    <property type="term" value="C:cytoplasm"/>
    <property type="evidence" value="ECO:0007669"/>
    <property type="project" value="TreeGrafter"/>
</dbReference>
<dbReference type="HOGENOM" id="CLU_000288_63_0_1"/>
<protein>
    <recommendedName>
        <fullName evidence="2">Protein kinase domain-containing protein</fullName>
    </recommendedName>
</protein>
<dbReference type="InterPro" id="IPR008984">
    <property type="entry name" value="SMAD_FHA_dom_sf"/>
</dbReference>
<dbReference type="InterPro" id="IPR000719">
    <property type="entry name" value="Prot_kinase_dom"/>
</dbReference>
<dbReference type="RefSeq" id="XP_013345512.1">
    <property type="nucleotide sequence ID" value="XM_013490058.1"/>
</dbReference>
<dbReference type="OrthoDB" id="74764at2759"/>
<dbReference type="GO" id="GO:0051598">
    <property type="term" value="P:meiotic recombination checkpoint signaling"/>
    <property type="evidence" value="ECO:0007669"/>
    <property type="project" value="TreeGrafter"/>
</dbReference>
<dbReference type="PANTHER" id="PTHR44167">
    <property type="entry name" value="OVARIAN-SPECIFIC SERINE/THREONINE-PROTEIN KINASE LOK-RELATED"/>
    <property type="match status" value="1"/>
</dbReference>
<dbReference type="OMA" id="EDQYTIT"/>
<dbReference type="EMBL" id="KL584755">
    <property type="protein sequence ID" value="KEQ97077.1"/>
    <property type="molecule type" value="Genomic_DNA"/>
</dbReference>
<organism evidence="3 4">
    <name type="scientific">Aureobasidium subglaciale (strain EXF-2481)</name>
    <name type="common">Aureobasidium pullulans var. subglaciale</name>
    <dbReference type="NCBI Taxonomy" id="1043005"/>
    <lineage>
        <taxon>Eukaryota</taxon>
        <taxon>Fungi</taxon>
        <taxon>Dikarya</taxon>
        <taxon>Ascomycota</taxon>
        <taxon>Pezizomycotina</taxon>
        <taxon>Dothideomycetes</taxon>
        <taxon>Dothideomycetidae</taxon>
        <taxon>Dothideales</taxon>
        <taxon>Saccotheciaceae</taxon>
        <taxon>Aureobasidium</taxon>
    </lineage>
</organism>
<dbReference type="InParanoid" id="A0A074YSJ5"/>
<dbReference type="SUPFAM" id="SSF49879">
    <property type="entry name" value="SMAD/FHA domain"/>
    <property type="match status" value="1"/>
</dbReference>
<dbReference type="Gene3D" id="2.60.200.20">
    <property type="match status" value="1"/>
</dbReference>
<dbReference type="GO" id="GO:0005634">
    <property type="term" value="C:nucleus"/>
    <property type="evidence" value="ECO:0007669"/>
    <property type="project" value="TreeGrafter"/>
</dbReference>
<dbReference type="GeneID" id="25371477"/>